<gene>
    <name evidence="3" type="ORF">GP473_09085</name>
</gene>
<dbReference type="RefSeq" id="WP_185770534.1">
    <property type="nucleotide sequence ID" value="NZ_CP046883.1"/>
</dbReference>
<evidence type="ECO:0000313" key="4">
    <source>
        <dbReference type="Proteomes" id="UP000515275"/>
    </source>
</evidence>
<dbReference type="InterPro" id="IPR004629">
    <property type="entry name" value="WecG_TagA_CpsF"/>
</dbReference>
<dbReference type="PANTHER" id="PTHR34136">
    <property type="match status" value="1"/>
</dbReference>
<protein>
    <submittedName>
        <fullName evidence="3">WecB/TagA/CpsF family glycosyltransferase</fullName>
    </submittedName>
</protein>
<dbReference type="Proteomes" id="UP000515275">
    <property type="component" value="Chromosome"/>
</dbReference>
<keyword evidence="2 3" id="KW-0808">Transferase</keyword>
<keyword evidence="4" id="KW-1185">Reference proteome</keyword>
<accession>A0A7G7YQK6</accession>
<dbReference type="KEGG" id="cans:GP473_09085"/>
<dbReference type="NCBIfam" id="TIGR00696">
    <property type="entry name" value="wecG_tagA_cpsF"/>
    <property type="match status" value="1"/>
</dbReference>
<reference evidence="3 4" key="1">
    <citation type="submission" date="2019-12" db="EMBL/GenBank/DDBJ databases">
        <title>Corynebacterium sp. nov., isolated from feces of the Anser Albifrons in China.</title>
        <authorList>
            <person name="Liu Q."/>
        </authorList>
    </citation>
    <scope>NUCLEOTIDE SEQUENCE [LARGE SCALE GENOMIC DNA]</scope>
    <source>
        <strain evidence="3 4">23H37-10</strain>
    </source>
</reference>
<sequence length="269" mass="29481">MSVTSVARLLQQFNLLTVDRSSSKAEILGRPVFPGTAAEAVSLFLSETPSTPKLVITPNVDHINRLVLDAQWREVFQTAEILLTDGKPVEILLKKLGADNIHRITGADLLPRVATAARGTGKRIAVVGGRDDVRQQAIANLTESNGQELDIVGVSVPFAPGGFDEAAQRIVELQPDIVFVCLSSPKQEQWVEDFREVLPGAWYIGSGAAVDFAAGEVERAPEWMQNLSLEWVYRLMKEPKRLAYRYVVVGPLFLGVIASAMAHRQRVGK</sequence>
<dbReference type="PANTHER" id="PTHR34136:SF1">
    <property type="entry name" value="UDP-N-ACETYL-D-MANNOSAMINURONIC ACID TRANSFERASE"/>
    <property type="match status" value="1"/>
</dbReference>
<evidence type="ECO:0000256" key="1">
    <source>
        <dbReference type="ARBA" id="ARBA00022676"/>
    </source>
</evidence>
<dbReference type="EMBL" id="CP046883">
    <property type="protein sequence ID" value="QNH96776.1"/>
    <property type="molecule type" value="Genomic_DNA"/>
</dbReference>
<dbReference type="Pfam" id="PF03808">
    <property type="entry name" value="Glyco_tran_WecG"/>
    <property type="match status" value="1"/>
</dbReference>
<proteinExistence type="predicted"/>
<dbReference type="CDD" id="cd06533">
    <property type="entry name" value="Glyco_transf_WecG_TagA"/>
    <property type="match status" value="1"/>
</dbReference>
<evidence type="ECO:0000256" key="2">
    <source>
        <dbReference type="ARBA" id="ARBA00022679"/>
    </source>
</evidence>
<dbReference type="AlphaFoldDB" id="A0A7G7YQK6"/>
<organism evidence="3 4">
    <name type="scientific">Corynebacterium anserum</name>
    <dbReference type="NCBI Taxonomy" id="2684406"/>
    <lineage>
        <taxon>Bacteria</taxon>
        <taxon>Bacillati</taxon>
        <taxon>Actinomycetota</taxon>
        <taxon>Actinomycetes</taxon>
        <taxon>Mycobacteriales</taxon>
        <taxon>Corynebacteriaceae</taxon>
        <taxon>Corynebacterium</taxon>
    </lineage>
</organism>
<evidence type="ECO:0000313" key="3">
    <source>
        <dbReference type="EMBL" id="QNH96776.1"/>
    </source>
</evidence>
<dbReference type="GO" id="GO:0016758">
    <property type="term" value="F:hexosyltransferase activity"/>
    <property type="evidence" value="ECO:0007669"/>
    <property type="project" value="TreeGrafter"/>
</dbReference>
<keyword evidence="1" id="KW-0328">Glycosyltransferase</keyword>
<name>A0A7G7YQK6_9CORY</name>